<dbReference type="AlphaFoldDB" id="A0A423X441"/>
<dbReference type="Proteomes" id="UP000285146">
    <property type="component" value="Unassembled WGS sequence"/>
</dbReference>
<feature type="region of interest" description="Disordered" evidence="1">
    <location>
        <begin position="879"/>
        <end position="1033"/>
    </location>
</feature>
<feature type="compositionally biased region" description="Basic and acidic residues" evidence="1">
    <location>
        <begin position="810"/>
        <end position="825"/>
    </location>
</feature>
<feature type="region of interest" description="Disordered" evidence="1">
    <location>
        <begin position="228"/>
        <end position="268"/>
    </location>
</feature>
<feature type="region of interest" description="Disordered" evidence="1">
    <location>
        <begin position="148"/>
        <end position="201"/>
    </location>
</feature>
<feature type="region of interest" description="Disordered" evidence="1">
    <location>
        <begin position="96"/>
        <end position="130"/>
    </location>
</feature>
<feature type="region of interest" description="Disordered" evidence="1">
    <location>
        <begin position="405"/>
        <end position="449"/>
    </location>
</feature>
<organism evidence="2 3">
    <name type="scientific">Cytospora leucostoma</name>
    <dbReference type="NCBI Taxonomy" id="1230097"/>
    <lineage>
        <taxon>Eukaryota</taxon>
        <taxon>Fungi</taxon>
        <taxon>Dikarya</taxon>
        <taxon>Ascomycota</taxon>
        <taxon>Pezizomycotina</taxon>
        <taxon>Sordariomycetes</taxon>
        <taxon>Sordariomycetidae</taxon>
        <taxon>Diaporthales</taxon>
        <taxon>Cytosporaceae</taxon>
        <taxon>Cytospora</taxon>
    </lineage>
</organism>
<feature type="compositionally biased region" description="Low complexity" evidence="1">
    <location>
        <begin position="103"/>
        <end position="113"/>
    </location>
</feature>
<dbReference type="InParanoid" id="A0A423X441"/>
<feature type="compositionally biased region" description="Polar residues" evidence="1">
    <location>
        <begin position="570"/>
        <end position="581"/>
    </location>
</feature>
<feature type="compositionally biased region" description="Basic and acidic residues" evidence="1">
    <location>
        <begin position="319"/>
        <end position="338"/>
    </location>
</feature>
<comment type="caution">
    <text evidence="2">The sequence shown here is derived from an EMBL/GenBank/DDBJ whole genome shotgun (WGS) entry which is preliminary data.</text>
</comment>
<evidence type="ECO:0000313" key="3">
    <source>
        <dbReference type="Proteomes" id="UP000285146"/>
    </source>
</evidence>
<feature type="region of interest" description="Disordered" evidence="1">
    <location>
        <begin position="1089"/>
        <end position="1114"/>
    </location>
</feature>
<feature type="compositionally biased region" description="Low complexity" evidence="1">
    <location>
        <begin position="405"/>
        <end position="433"/>
    </location>
</feature>
<name>A0A423X441_9PEZI</name>
<evidence type="ECO:0000313" key="2">
    <source>
        <dbReference type="EMBL" id="ROW10648.1"/>
    </source>
</evidence>
<gene>
    <name evidence="2" type="ORF">VPNG_05154</name>
</gene>
<dbReference type="OrthoDB" id="5401902at2759"/>
<feature type="compositionally biased region" description="Low complexity" evidence="1">
    <location>
        <begin position="524"/>
        <end position="538"/>
    </location>
</feature>
<proteinExistence type="predicted"/>
<feature type="compositionally biased region" description="Polar residues" evidence="1">
    <location>
        <begin position="1001"/>
        <end position="1014"/>
    </location>
</feature>
<accession>A0A423X441</accession>
<feature type="compositionally biased region" description="Polar residues" evidence="1">
    <location>
        <begin position="882"/>
        <end position="901"/>
    </location>
</feature>
<keyword evidence="3" id="KW-1185">Reference proteome</keyword>
<reference evidence="2 3" key="1">
    <citation type="submission" date="2015-09" db="EMBL/GenBank/DDBJ databases">
        <title>Host preference determinants of Valsa canker pathogens revealed by comparative genomics.</title>
        <authorList>
            <person name="Yin Z."/>
            <person name="Huang L."/>
        </authorList>
    </citation>
    <scope>NUCLEOTIDE SEQUENCE [LARGE SCALE GENOMIC DNA]</scope>
    <source>
        <strain evidence="2 3">SXYLt</strain>
    </source>
</reference>
<protein>
    <submittedName>
        <fullName evidence="2">Uncharacterized protein</fullName>
    </submittedName>
</protein>
<feature type="region of interest" description="Disordered" evidence="1">
    <location>
        <begin position="310"/>
        <end position="349"/>
    </location>
</feature>
<evidence type="ECO:0000256" key="1">
    <source>
        <dbReference type="SAM" id="MobiDB-lite"/>
    </source>
</evidence>
<feature type="compositionally biased region" description="Polar residues" evidence="1">
    <location>
        <begin position="933"/>
        <end position="946"/>
    </location>
</feature>
<feature type="region of interest" description="Disordered" evidence="1">
    <location>
        <begin position="810"/>
        <end position="842"/>
    </location>
</feature>
<feature type="compositionally biased region" description="Polar residues" evidence="1">
    <location>
        <begin position="149"/>
        <end position="159"/>
    </location>
</feature>
<feature type="region of interest" description="Disordered" evidence="1">
    <location>
        <begin position="509"/>
        <end position="584"/>
    </location>
</feature>
<sequence>MPPSTARKRAKKLLNELWELQTSDIPMTPATLVETKYLLQSSKRCARVEVISPRFLADLPASQVEITDDRIPKFIPTSRFVRCQLEDQKLTADMLRNKPRVNSISSRSYSSNSLKRDRKKTMESSSTASDEVVFRGTMNRRSVVRQEPTPVTKNDSANTIAKAPAASVSESEQPMEWKYRGRSGSEVTSSEPLPAPTGLNAQQNEGFQRFYKAVVSPTHVRVTAGGRIVPNTRNPVSPTAKRPKDAEGVSGEKTEPAPATAPAQPPPVMGMPHPMSYFYPGFPGMPPVHPMTGMPMPMMPPGFPYPMPMPPVPTASGAPDKENQVRTDDSKTAVDSDSVKPSIKLSPPEQFDRTRPFVYNGQQWMFPVFPAQYPGYLSMPPPGYAGAMPGPQMMMPPHMAMAPMMGQMGPTMPQPPSTAASNPTAAASSRQTTPQPPSKPPISSIRPSQITRKQIDGLRANLKYHEDQLQFNKHQIDENDMENKIQMLHADIERFEKVFKAQVEYEGKHYPKSDKARDERSLSSDRSSAPSSKNQSQSEESKDSKATTVSNASHPQPKLRKKERTRDSVGLNSNKSSNASYTFDEATSGRDRAFSAMTLAKKSSLPSGAALAPVFQPRSVSTFSCPAPDNQTHGQAWQSSNSEQRITQEQLEAAEKKLLAAGTKAWNLPPEAHGTPNKSSLGVCPRDQENLGVPYLVGTLPRGIDPYADHRIKYEYSRNLTSEEIQARHLYWGKAPACVGHGLPKYDGKNFYPASPIKTPMDSPSIRRARMSNGVPAIDYGFSAPTGKDNDPFRAVASNDTFQFERALVESKANEDTESSHDSHSRASLSETKSADYHDARSNGASSKLWQSMLKRGLTSSDVLPSAVTSTTARGYLPHFTGNATTSLSPTISGTIGSPSRGSPAKEAEPNSTGTSTFMAPKTGENAPLAPSDRTSISDTLPNRGTSPDVRGQGDSPVGTRAPPPPTPSLIGDISRSTTDTATARDETLVVDQPEVEMSGGSAQPAAQPTSGQRQRAAVQLTGRGQGQPADADITTYATRPAPISLVEEPREHDVDVDVDVDVRYLHRLPRHAVEFRLVRRRSALAAMRRTRKGGRTPKTPESGNNQAMCKRDRYKDRNVKLSFGDYFIRD</sequence>
<dbReference type="EMBL" id="LKEB01000028">
    <property type="protein sequence ID" value="ROW10648.1"/>
    <property type="molecule type" value="Genomic_DNA"/>
</dbReference>
<feature type="compositionally biased region" description="Basic and acidic residues" evidence="1">
    <location>
        <begin position="509"/>
        <end position="523"/>
    </location>
</feature>
<dbReference type="STRING" id="1230097.A0A423X441"/>
<feature type="compositionally biased region" description="Basic and acidic residues" evidence="1">
    <location>
        <begin position="242"/>
        <end position="255"/>
    </location>
</feature>